<accession>A0A917A5H2</accession>
<organism evidence="3 4">
    <name type="scientific">Streptococcus himalayensis</name>
    <dbReference type="NCBI Taxonomy" id="1888195"/>
    <lineage>
        <taxon>Bacteria</taxon>
        <taxon>Bacillati</taxon>
        <taxon>Bacillota</taxon>
        <taxon>Bacilli</taxon>
        <taxon>Lactobacillales</taxon>
        <taxon>Streptococcaceae</taxon>
        <taxon>Streptococcus</taxon>
    </lineage>
</organism>
<evidence type="ECO:0008006" key="5">
    <source>
        <dbReference type="Google" id="ProtNLM"/>
    </source>
</evidence>
<dbReference type="OrthoDB" id="3078561at2"/>
<dbReference type="NCBIfam" id="TIGR01633">
    <property type="entry name" value="phi3626_gp14_N"/>
    <property type="match status" value="1"/>
</dbReference>
<reference evidence="3" key="2">
    <citation type="submission" date="2020-09" db="EMBL/GenBank/DDBJ databases">
        <authorList>
            <person name="Sun Q."/>
            <person name="Zhou Y."/>
        </authorList>
    </citation>
    <scope>NUCLEOTIDE SEQUENCE</scope>
    <source>
        <strain evidence="3">CGMCC 1.15533</strain>
    </source>
</reference>
<evidence type="ECO:0000259" key="1">
    <source>
        <dbReference type="Pfam" id="PF05709"/>
    </source>
</evidence>
<gene>
    <name evidence="3" type="ORF">GCM10011510_04270</name>
</gene>
<feature type="domain" description="Siphovirus-type tail component C-terminal" evidence="2">
    <location>
        <begin position="430"/>
        <end position="498"/>
    </location>
</feature>
<reference evidence="3" key="1">
    <citation type="journal article" date="2014" name="Int. J. Syst. Evol. Microbiol.">
        <title>Complete genome sequence of Corynebacterium casei LMG S-19264T (=DSM 44701T), isolated from a smear-ripened cheese.</title>
        <authorList>
            <consortium name="US DOE Joint Genome Institute (JGI-PGF)"/>
            <person name="Walter F."/>
            <person name="Albersmeier A."/>
            <person name="Kalinowski J."/>
            <person name="Ruckert C."/>
        </authorList>
    </citation>
    <scope>NUCLEOTIDE SEQUENCE</scope>
    <source>
        <strain evidence="3">CGMCC 1.15533</strain>
    </source>
</reference>
<protein>
    <recommendedName>
        <fullName evidence="5">Phage tail protein</fullName>
    </recommendedName>
</protein>
<dbReference type="EMBL" id="BMJN01000004">
    <property type="protein sequence ID" value="GGE26260.1"/>
    <property type="molecule type" value="Genomic_DNA"/>
</dbReference>
<sequence>MTTMTFNKVDMSKYFRITDIIRPIGNSRSITTDDAPDIGVNIQQIKIDAKVITVKFDMKTSTPQEMETLKHELAGVLNVNEPVKILFDDEPDKYYLGIPIDDVTPDSLTRWFQRSEIKFLIPDGVAHSTTYKKLDSFINATVTSEKVVFDITNNGTTPAYPIITVNHDAENGYIGLVNKDSAMELGKREGEQREVYQQSETLFDYRDQRIVTGYSAAQKNVAILNDTVQRLNSTSRIVDNWGRKHIELANRGGTVGNNAVSLTWDIPNDSSGAGGSLNDYIWWRQVFWLGSANQLGFIKLMVSDESGQFLYGVETYKRQYGLECEYNFMATDGKGGYTMLKRWRFTGTHRNDQNPFNEPRGWSDLRRNDDVVTVYWWGGYHRIVIPQIKGRKSAKIHLALGTLGSAPIVTHMYLDSLLYVKDFVTKYRDIPNRYPAGTEVIVNSEVDTVTVNGLSKISDVVHGSEWLAIPPGKSQLECYFSSFVRDKPRIKIEFEERWL</sequence>
<dbReference type="Proteomes" id="UP000660801">
    <property type="component" value="Unassembled WGS sequence"/>
</dbReference>
<dbReference type="Pfam" id="PF22768">
    <property type="entry name" value="SPP1_Dit"/>
    <property type="match status" value="1"/>
</dbReference>
<dbReference type="Gene3D" id="2.40.30.200">
    <property type="match status" value="1"/>
</dbReference>
<name>A0A917A5H2_9STRE</name>
<dbReference type="RefSeq" id="WP_068989342.1">
    <property type="nucleotide sequence ID" value="NZ_BMJN01000004.1"/>
</dbReference>
<evidence type="ECO:0000313" key="3">
    <source>
        <dbReference type="EMBL" id="GGE26260.1"/>
    </source>
</evidence>
<evidence type="ECO:0000259" key="2">
    <source>
        <dbReference type="Pfam" id="PF22768"/>
    </source>
</evidence>
<feature type="domain" description="Siphovirus-type tail component RIFT-related" evidence="1">
    <location>
        <begin position="13"/>
        <end position="120"/>
    </location>
</feature>
<dbReference type="InterPro" id="IPR006520">
    <property type="entry name" value="Dit_BPSPP_N"/>
</dbReference>
<comment type="caution">
    <text evidence="3">The sequence shown here is derived from an EMBL/GenBank/DDBJ whole genome shotgun (WGS) entry which is preliminary data.</text>
</comment>
<dbReference type="AlphaFoldDB" id="A0A917A5H2"/>
<evidence type="ECO:0000313" key="4">
    <source>
        <dbReference type="Proteomes" id="UP000660801"/>
    </source>
</evidence>
<dbReference type="InterPro" id="IPR054738">
    <property type="entry name" value="Siphovirus-type_tail_C"/>
</dbReference>
<keyword evidence="4" id="KW-1185">Reference proteome</keyword>
<dbReference type="Pfam" id="PF05709">
    <property type="entry name" value="Sipho_tail"/>
    <property type="match status" value="1"/>
</dbReference>
<proteinExistence type="predicted"/>
<dbReference type="InterPro" id="IPR008841">
    <property type="entry name" value="Siphovirus-type_tail_N"/>
</dbReference>